<dbReference type="RefSeq" id="WP_116775765.1">
    <property type="nucleotide sequence ID" value="NZ_QDKG01000003.1"/>
</dbReference>
<comment type="subcellular location">
    <subcellularLocation>
        <location evidence="1">Membrane</location>
    </subcellularLocation>
</comment>
<evidence type="ECO:0000256" key="2">
    <source>
        <dbReference type="ARBA" id="ARBA00023136"/>
    </source>
</evidence>
<dbReference type="Pfam" id="PF01103">
    <property type="entry name" value="Omp85"/>
    <property type="match status" value="1"/>
</dbReference>
<dbReference type="Proteomes" id="UP000245627">
    <property type="component" value="Unassembled WGS sequence"/>
</dbReference>
<keyword evidence="2" id="KW-0472">Membrane</keyword>
<keyword evidence="6" id="KW-1185">Reference proteome</keyword>
<feature type="domain" description="Bacterial surface antigen (D15)" evidence="4">
    <location>
        <begin position="215"/>
        <end position="400"/>
    </location>
</feature>
<name>A0A2T8HIE2_9SPHI</name>
<evidence type="ECO:0000313" key="6">
    <source>
        <dbReference type="Proteomes" id="UP000245627"/>
    </source>
</evidence>
<dbReference type="OrthoDB" id="621220at2"/>
<proteinExistence type="predicted"/>
<gene>
    <name evidence="5" type="ORF">DC487_09620</name>
</gene>
<keyword evidence="3" id="KW-0732">Signal</keyword>
<evidence type="ECO:0000256" key="3">
    <source>
        <dbReference type="SAM" id="SignalP"/>
    </source>
</evidence>
<feature type="signal peptide" evidence="3">
    <location>
        <begin position="1"/>
        <end position="22"/>
    </location>
</feature>
<evidence type="ECO:0000256" key="1">
    <source>
        <dbReference type="ARBA" id="ARBA00004370"/>
    </source>
</evidence>
<evidence type="ECO:0000313" key="5">
    <source>
        <dbReference type="EMBL" id="PVH25175.1"/>
    </source>
</evidence>
<dbReference type="GO" id="GO:0019867">
    <property type="term" value="C:outer membrane"/>
    <property type="evidence" value="ECO:0007669"/>
    <property type="project" value="InterPro"/>
</dbReference>
<organism evidence="5 6">
    <name type="scientific">Sphingobacterium corticibacter</name>
    <dbReference type="NCBI Taxonomy" id="2171749"/>
    <lineage>
        <taxon>Bacteria</taxon>
        <taxon>Pseudomonadati</taxon>
        <taxon>Bacteroidota</taxon>
        <taxon>Sphingobacteriia</taxon>
        <taxon>Sphingobacteriales</taxon>
        <taxon>Sphingobacteriaceae</taxon>
        <taxon>Sphingobacterium</taxon>
    </lineage>
</organism>
<reference evidence="5 6" key="1">
    <citation type="submission" date="2018-04" db="EMBL/GenBank/DDBJ databases">
        <title>Sphingobacterium cortibacter sp. nov.</title>
        <authorList>
            <person name="Li Y."/>
        </authorList>
    </citation>
    <scope>NUCLEOTIDE SEQUENCE [LARGE SCALE GENOMIC DNA]</scope>
    <source>
        <strain evidence="5 6">2c-3</strain>
    </source>
</reference>
<accession>A0A2T8HIE2</accession>
<comment type="caution">
    <text evidence="5">The sequence shown here is derived from an EMBL/GenBank/DDBJ whole genome shotgun (WGS) entry which is preliminary data.</text>
</comment>
<protein>
    <recommendedName>
        <fullName evidence="4">Bacterial surface antigen (D15) domain-containing protein</fullName>
    </recommendedName>
</protein>
<sequence>MLNRFFAFIVFLLVTTTLYAQADSLSNTQDTLHTISRADTIRGDQDAYDIVDAYRSIFPRKDTADVPKRRSGVAYLPNVNYNPSIGAQIGAKMVAGHVFGDRENTTMSVFATALSATTRGIIVGYFNHDIYTTENKWNLKGNINIARMVGLDYGLGIGRPLPSPTPDELILNNPERSRFTYNYNVYNFNERLYKQLLPGMFVGAGVFFELKRGISVNNEEDISPNRIYSEWNGFDDTQNNNNGLMLNFQYMTRDNPNNAYKGIYADVVLRSNQTWMGSQHSAYQLVTDFRKYWNLSKDESNHVLAFWSLGSFKLGNDYLPYLDLPGTGKDAYARSGRGYTFGYFKGLSFYYTELEYRFPILENRFLSGVVFANAQTANDQMGTKLFRYWQPAGGAGLRVLFNKTTRTNLCIDYAMGRFGQRGFFLGLNEAF</sequence>
<evidence type="ECO:0000259" key="4">
    <source>
        <dbReference type="Pfam" id="PF01103"/>
    </source>
</evidence>
<dbReference type="AlphaFoldDB" id="A0A2T8HIE2"/>
<dbReference type="Gene3D" id="2.40.160.50">
    <property type="entry name" value="membrane protein fhac: a member of the omp85/tpsb transporter family"/>
    <property type="match status" value="1"/>
</dbReference>
<dbReference type="EMBL" id="QDKG01000003">
    <property type="protein sequence ID" value="PVH25175.1"/>
    <property type="molecule type" value="Genomic_DNA"/>
</dbReference>
<dbReference type="InterPro" id="IPR000184">
    <property type="entry name" value="Bac_surfAg_D15"/>
</dbReference>
<feature type="chain" id="PRO_5015650028" description="Bacterial surface antigen (D15) domain-containing protein" evidence="3">
    <location>
        <begin position="23"/>
        <end position="431"/>
    </location>
</feature>